<dbReference type="GO" id="GO:0003677">
    <property type="term" value="F:DNA binding"/>
    <property type="evidence" value="ECO:0007669"/>
    <property type="project" value="InterPro"/>
</dbReference>
<evidence type="ECO:0000259" key="1">
    <source>
        <dbReference type="Pfam" id="PF01609"/>
    </source>
</evidence>
<sequence length="347" mass="39751">MRAITRPSTARCTLPMYIGFLLSEPKQASCRRLGEVMSISHDSVNRFLHRESYSGQDLYNEASPTLNLTGGTLSVDDSVLDKPYSQYMALVGHFWSGKHHRAVKGINLVTLYYTDPQGQHQPVNFRGVDKAEGKTKNDYFQDMLAEVLAWGLKPAFVTGDSWYSCVSNLKRIKNHQIGLLFALESNRLVSVEKGSWVQVQQLNIPEDGLRVWLKNFGYGKVFRTQLKDQLRHYFCALPDDEQTVTFDHKAFNEQHDRHWQIEQYHRAIKQVCNIERFQVRSKGAITNHLFAAICGFVQLQKLSFAAVINNCYGVQRNLFKEVIASFIENIVPTMKHLNPEFHPVVNA</sequence>
<dbReference type="RefSeq" id="WP_305910187.1">
    <property type="nucleotide sequence ID" value="NZ_CP157743.1"/>
</dbReference>
<dbReference type="InterPro" id="IPR012337">
    <property type="entry name" value="RNaseH-like_sf"/>
</dbReference>
<proteinExistence type="predicted"/>
<dbReference type="Proteomes" id="UP001225378">
    <property type="component" value="Chromosome"/>
</dbReference>
<protein>
    <submittedName>
        <fullName evidence="2">Transposase</fullName>
    </submittedName>
</protein>
<dbReference type="Pfam" id="PF01609">
    <property type="entry name" value="DDE_Tnp_1"/>
    <property type="match status" value="1"/>
</dbReference>
<feature type="domain" description="Transposase IS4-like" evidence="1">
    <location>
        <begin position="91"/>
        <end position="294"/>
    </location>
</feature>
<keyword evidence="3" id="KW-1185">Reference proteome</keyword>
<gene>
    <name evidence="2" type="ORF">Q9L42_014495</name>
</gene>
<dbReference type="GO" id="GO:0004803">
    <property type="term" value="F:transposase activity"/>
    <property type="evidence" value="ECO:0007669"/>
    <property type="project" value="InterPro"/>
</dbReference>
<evidence type="ECO:0000313" key="3">
    <source>
        <dbReference type="Proteomes" id="UP001225378"/>
    </source>
</evidence>
<evidence type="ECO:0000313" key="2">
    <source>
        <dbReference type="EMBL" id="XBS22590.1"/>
    </source>
</evidence>
<organism evidence="2 3">
    <name type="scientific">Methylomarinum roseum</name>
    <dbReference type="NCBI Taxonomy" id="3067653"/>
    <lineage>
        <taxon>Bacteria</taxon>
        <taxon>Pseudomonadati</taxon>
        <taxon>Pseudomonadota</taxon>
        <taxon>Gammaproteobacteria</taxon>
        <taxon>Methylococcales</taxon>
        <taxon>Methylococcaceae</taxon>
        <taxon>Methylomarinum</taxon>
    </lineage>
</organism>
<name>A0AAU7P074_9GAMM</name>
<dbReference type="AlphaFoldDB" id="A0AAU7P074"/>
<dbReference type="EMBL" id="CP157743">
    <property type="protein sequence ID" value="XBS22590.1"/>
    <property type="molecule type" value="Genomic_DNA"/>
</dbReference>
<dbReference type="GO" id="GO:0006313">
    <property type="term" value="P:DNA transposition"/>
    <property type="evidence" value="ECO:0007669"/>
    <property type="project" value="InterPro"/>
</dbReference>
<dbReference type="InterPro" id="IPR002559">
    <property type="entry name" value="Transposase_11"/>
</dbReference>
<reference evidence="2 3" key="1">
    <citation type="journal article" date="2024" name="Microbiology">
        <title>Methylomarinum rosea sp. nov., a novel halophilic methanotrophic bacterium from the hypersaline Lake Elton.</title>
        <authorList>
            <person name="Suleimanov R.Z."/>
            <person name="Oshkin I.Y."/>
            <person name="Danilova O.V."/>
            <person name="Suzina N.E."/>
            <person name="Dedysh S.N."/>
        </authorList>
    </citation>
    <scope>NUCLEOTIDE SEQUENCE [LARGE SCALE GENOMIC DNA]</scope>
    <source>
        <strain evidence="2 3">Ch1-1</strain>
    </source>
</reference>
<accession>A0AAU7P074</accession>
<dbReference type="KEGG" id="mech:Q9L42_014495"/>
<dbReference type="SUPFAM" id="SSF53098">
    <property type="entry name" value="Ribonuclease H-like"/>
    <property type="match status" value="1"/>
</dbReference>